<keyword evidence="4" id="KW-0732">Signal</keyword>
<dbReference type="AlphaFoldDB" id="A0A1B8GNW0"/>
<dbReference type="Gene3D" id="3.20.20.80">
    <property type="entry name" value="Glycosidases"/>
    <property type="match status" value="1"/>
</dbReference>
<comment type="catalytic activity">
    <reaction evidence="1">
        <text>Endohydrolysis of (1-&gt;4)-beta-D-glucosidic linkages in cellulose, lichenin and cereal beta-D-glucans.</text>
        <dbReference type="EC" id="3.2.1.4"/>
    </reaction>
</comment>
<sequence>METCYVASKVGWEILAIKMHFSKLAVIAGTVALATAAPPKKAKRAGNFEFFGVNESGAEFGNLNLPGVLGTDYTWPVTSTVDTLVADGMNIFRIALMMERLVPNSMTGALDATYLADLKKIVSYITGKGAYAIIDPHNFARYYGEVITDTAGFEAWWKTVAAEFKSDSKVIFDCNNEPHDMPSMDLVVQLNQGCINGIRAAGATSQTIFVEGTSYSGAWTWTTSGNTALAALTDPSDKIVYEMHQYLDSDGSGTSEACVSATIGQERIQAATEWLKANGKKGIIGEFAGGANDQCKSAVTGMLQYMAKNTDAWVGALWWGGGPWWGDYMYSMEPPSGIGYSYYIDTLKNLG</sequence>
<gene>
    <name evidence="9" type="ORF">VE01_04575</name>
</gene>
<dbReference type="PANTHER" id="PTHR34142">
    <property type="entry name" value="ENDO-BETA-1,4-GLUCANASE A"/>
    <property type="match status" value="1"/>
</dbReference>
<evidence type="ECO:0000256" key="4">
    <source>
        <dbReference type="ARBA" id="ARBA00022729"/>
    </source>
</evidence>
<proteinExistence type="inferred from homology"/>
<evidence type="ECO:0000313" key="9">
    <source>
        <dbReference type="EMBL" id="OBT97511.2"/>
    </source>
</evidence>
<evidence type="ECO:0000256" key="1">
    <source>
        <dbReference type="ARBA" id="ARBA00000966"/>
    </source>
</evidence>
<feature type="domain" description="Glycoside hydrolase family 5" evidence="8">
    <location>
        <begin position="53"/>
        <end position="320"/>
    </location>
</feature>
<name>A0A1B8GNW0_9PEZI</name>
<dbReference type="RefSeq" id="XP_018131244.2">
    <property type="nucleotide sequence ID" value="XM_018274046.2"/>
</dbReference>
<evidence type="ECO:0000256" key="6">
    <source>
        <dbReference type="ARBA" id="ARBA00023295"/>
    </source>
</evidence>
<evidence type="ECO:0000313" key="10">
    <source>
        <dbReference type="Proteomes" id="UP000091956"/>
    </source>
</evidence>
<dbReference type="GO" id="GO:0008810">
    <property type="term" value="F:cellulase activity"/>
    <property type="evidence" value="ECO:0007669"/>
    <property type="project" value="UniProtKB-EC"/>
</dbReference>
<accession>A0A1B8GNW0</accession>
<dbReference type="GeneID" id="28837961"/>
<evidence type="ECO:0000256" key="7">
    <source>
        <dbReference type="RuleBase" id="RU361153"/>
    </source>
</evidence>
<evidence type="ECO:0000256" key="2">
    <source>
        <dbReference type="ARBA" id="ARBA00005641"/>
    </source>
</evidence>
<dbReference type="InterPro" id="IPR017853">
    <property type="entry name" value="GH"/>
</dbReference>
<protein>
    <recommendedName>
        <fullName evidence="3">cellulase</fullName>
        <ecNumber evidence="3">3.2.1.4</ecNumber>
    </recommendedName>
</protein>
<dbReference type="InterPro" id="IPR001547">
    <property type="entry name" value="Glyco_hydro_5"/>
</dbReference>
<evidence type="ECO:0000259" key="8">
    <source>
        <dbReference type="Pfam" id="PF00150"/>
    </source>
</evidence>
<comment type="similarity">
    <text evidence="2 7">Belongs to the glycosyl hydrolase 5 (cellulase A) family.</text>
</comment>
<evidence type="ECO:0000256" key="5">
    <source>
        <dbReference type="ARBA" id="ARBA00022801"/>
    </source>
</evidence>
<dbReference type="SUPFAM" id="SSF51445">
    <property type="entry name" value="(Trans)glycosidases"/>
    <property type="match status" value="1"/>
</dbReference>
<dbReference type="FunFam" id="3.20.20.80:FF:000078">
    <property type="entry name" value="Endo-beta-1,4-glucanase B"/>
    <property type="match status" value="1"/>
</dbReference>
<dbReference type="EC" id="3.2.1.4" evidence="3"/>
<dbReference type="EMBL" id="KV460221">
    <property type="protein sequence ID" value="OBT97511.2"/>
    <property type="molecule type" value="Genomic_DNA"/>
</dbReference>
<evidence type="ECO:0000256" key="3">
    <source>
        <dbReference type="ARBA" id="ARBA00012601"/>
    </source>
</evidence>
<organism evidence="9 10">
    <name type="scientific">Pseudogymnoascus verrucosus</name>
    <dbReference type="NCBI Taxonomy" id="342668"/>
    <lineage>
        <taxon>Eukaryota</taxon>
        <taxon>Fungi</taxon>
        <taxon>Dikarya</taxon>
        <taxon>Ascomycota</taxon>
        <taxon>Pezizomycotina</taxon>
        <taxon>Leotiomycetes</taxon>
        <taxon>Thelebolales</taxon>
        <taxon>Thelebolaceae</taxon>
        <taxon>Pseudogymnoascus</taxon>
    </lineage>
</organism>
<dbReference type="PANTHER" id="PTHR34142:SF1">
    <property type="entry name" value="GLYCOSIDE HYDROLASE FAMILY 5 DOMAIN-CONTAINING PROTEIN"/>
    <property type="match status" value="1"/>
</dbReference>
<keyword evidence="5 7" id="KW-0378">Hydrolase</keyword>
<dbReference type="STRING" id="342668.A0A1B8GNW0"/>
<keyword evidence="10" id="KW-1185">Reference proteome</keyword>
<dbReference type="Proteomes" id="UP000091956">
    <property type="component" value="Unassembled WGS sequence"/>
</dbReference>
<reference evidence="9 10" key="1">
    <citation type="submission" date="2016-03" db="EMBL/GenBank/DDBJ databases">
        <title>Comparative genomics of Pseudogymnoascus destructans, the fungus causing white-nose syndrome of bats.</title>
        <authorList>
            <person name="Palmer J.M."/>
            <person name="Drees K.P."/>
            <person name="Foster J.T."/>
            <person name="Lindner D.L."/>
        </authorList>
    </citation>
    <scope>NUCLEOTIDE SEQUENCE [LARGE SCALE GENOMIC DNA]</scope>
    <source>
        <strain evidence="9 10">UAMH 10579</strain>
    </source>
</reference>
<dbReference type="Pfam" id="PF00150">
    <property type="entry name" value="Cellulase"/>
    <property type="match status" value="1"/>
</dbReference>
<keyword evidence="6 7" id="KW-0326">Glycosidase</keyword>
<dbReference type="GO" id="GO:0009251">
    <property type="term" value="P:glucan catabolic process"/>
    <property type="evidence" value="ECO:0007669"/>
    <property type="project" value="UniProtKB-ARBA"/>
</dbReference>
<reference evidence="10" key="2">
    <citation type="journal article" date="2018" name="Nat. Commun.">
        <title>Extreme sensitivity to ultraviolet light in the fungal pathogen causing white-nose syndrome of bats.</title>
        <authorList>
            <person name="Palmer J.M."/>
            <person name="Drees K.P."/>
            <person name="Foster J.T."/>
            <person name="Lindner D.L."/>
        </authorList>
    </citation>
    <scope>NUCLEOTIDE SEQUENCE [LARGE SCALE GENOMIC DNA]</scope>
    <source>
        <strain evidence="10">UAMH 10579</strain>
    </source>
</reference>